<evidence type="ECO:0000313" key="2">
    <source>
        <dbReference type="EMBL" id="RRJ28805.1"/>
    </source>
</evidence>
<sequence>MVKKYIKTERDIIVCCPNHLKTNTVSKYINYNKISNKYLIGPPSNRISPQFVEEINLFDWLPFRMVLHEEIGGEYIRDIESGWEWHFNSSFTFAMRFLMKSDEDYTRHHIATNRSEESIAVVIRHKEEDEGGVYLIPSKDNQTYSEFVRKTLGNVYGIDAGVGGRSPPEWLSECSLPGETNIEQTIAQHQTKIDDLKDELKTLEGYKNLLYEGDNQLERIVPKALRELGLTVGEEIPGKRDGIIETDETAFALEITGTTNEVGLDKARQLDNWVGNVLEEGDYESTDGLLIPNGSINDSPNDREDIVSSNAMKYIEQRGYKILTTVDIYQLIEHDLEHGMDAQMVEDILHQDQIFLTLPDYISHGG</sequence>
<gene>
    <name evidence="2" type="ORF">EIK79_14900</name>
</gene>
<feature type="coiled-coil region" evidence="1">
    <location>
        <begin position="179"/>
        <end position="206"/>
    </location>
</feature>
<dbReference type="OrthoDB" id="271844at2157"/>
<keyword evidence="1" id="KW-0175">Coiled coil</keyword>
<organism evidence="2 3">
    <name type="scientific">Halocatena pleomorpha</name>
    <dbReference type="NCBI Taxonomy" id="1785090"/>
    <lineage>
        <taxon>Archaea</taxon>
        <taxon>Methanobacteriati</taxon>
        <taxon>Methanobacteriota</taxon>
        <taxon>Stenosarchaea group</taxon>
        <taxon>Halobacteria</taxon>
        <taxon>Halobacteriales</taxon>
        <taxon>Natronomonadaceae</taxon>
        <taxon>Halocatena</taxon>
    </lineage>
</organism>
<comment type="caution">
    <text evidence="2">The sequence shown here is derived from an EMBL/GenBank/DDBJ whole genome shotgun (WGS) entry which is preliminary data.</text>
</comment>
<keyword evidence="3" id="KW-1185">Reference proteome</keyword>
<evidence type="ECO:0000256" key="1">
    <source>
        <dbReference type="SAM" id="Coils"/>
    </source>
</evidence>
<name>A0A3P3R5Z7_9EURY</name>
<evidence type="ECO:0000313" key="3">
    <source>
        <dbReference type="Proteomes" id="UP000282322"/>
    </source>
</evidence>
<dbReference type="AlphaFoldDB" id="A0A3P3R5Z7"/>
<proteinExistence type="predicted"/>
<dbReference type="Proteomes" id="UP000282322">
    <property type="component" value="Unassembled WGS sequence"/>
</dbReference>
<accession>A0A3P3R5Z7</accession>
<reference evidence="2 3" key="1">
    <citation type="submission" date="2018-11" db="EMBL/GenBank/DDBJ databases">
        <title>Taxonoimc description of Halomarina strain SPP-AMP-1.</title>
        <authorList>
            <person name="Pal Y."/>
            <person name="Srinivasana K."/>
            <person name="Verma A."/>
            <person name="Kumar P."/>
        </authorList>
    </citation>
    <scope>NUCLEOTIDE SEQUENCE [LARGE SCALE GENOMIC DNA]</scope>
    <source>
        <strain evidence="2 3">SPP-AMP-1</strain>
    </source>
</reference>
<protein>
    <submittedName>
        <fullName evidence="2">Uncharacterized protein</fullName>
    </submittedName>
</protein>
<dbReference type="EMBL" id="RRCH01000032">
    <property type="protein sequence ID" value="RRJ28805.1"/>
    <property type="molecule type" value="Genomic_DNA"/>
</dbReference>